<gene>
    <name evidence="2" type="ORF">GcM1_248071</name>
</gene>
<dbReference type="Proteomes" id="UP000285326">
    <property type="component" value="Unassembled WGS sequence"/>
</dbReference>
<reference evidence="2 3" key="1">
    <citation type="journal article" date="2018" name="BMC Genomics">
        <title>Comparative genome analyses reveal sequence features reflecting distinct modes of host-adaptation between dicot and monocot powdery mildew.</title>
        <authorList>
            <person name="Wu Y."/>
            <person name="Ma X."/>
            <person name="Pan Z."/>
            <person name="Kale S.D."/>
            <person name="Song Y."/>
            <person name="King H."/>
            <person name="Zhang Q."/>
            <person name="Presley C."/>
            <person name="Deng X."/>
            <person name="Wei C.I."/>
            <person name="Xiao S."/>
        </authorList>
    </citation>
    <scope>NUCLEOTIDE SEQUENCE [LARGE SCALE GENOMIC DNA]</scope>
    <source>
        <strain evidence="2">UMSG1</strain>
    </source>
</reference>
<dbReference type="PANTHER" id="PTHR39609">
    <property type="entry name" value="RFEG-RELATED"/>
    <property type="match status" value="1"/>
</dbReference>
<name>A0A420ICR4_9PEZI</name>
<evidence type="ECO:0000313" key="2">
    <source>
        <dbReference type="EMBL" id="RKF72325.1"/>
    </source>
</evidence>
<feature type="compositionally biased region" description="Basic and acidic residues" evidence="1">
    <location>
        <begin position="307"/>
        <end position="330"/>
    </location>
</feature>
<feature type="compositionally biased region" description="Polar residues" evidence="1">
    <location>
        <begin position="116"/>
        <end position="137"/>
    </location>
</feature>
<dbReference type="PANTHER" id="PTHR39609:SF1">
    <property type="entry name" value="RFEG"/>
    <property type="match status" value="1"/>
</dbReference>
<evidence type="ECO:0000313" key="3">
    <source>
        <dbReference type="Proteomes" id="UP000285326"/>
    </source>
</evidence>
<feature type="region of interest" description="Disordered" evidence="1">
    <location>
        <begin position="251"/>
        <end position="330"/>
    </location>
</feature>
<proteinExistence type="predicted"/>
<feature type="region of interest" description="Disordered" evidence="1">
    <location>
        <begin position="92"/>
        <end position="137"/>
    </location>
</feature>
<sequence>MAIRRDLDVRDQRRNPPCQNRSNEYFVPKDGIDREVITADICRYLGNDALVRPGNYENPSTNTVQPGYYITAYRNLTSAMIEDLKADSQRWDQERRAANSRENVGYTQSRTHESRQQWGPTGESNKNYPPSTNSQASFEQFPQSIYPHPPSVAYNQQLPPSSYMQQENYYVAGSNMAVEQPRGYQSPTGVEVPRVSAPHYVQVPTGQQYTNQAPSQPYGRGSYGQPLPSINNSRLRREDSNFTAQILSAPHSYQEEKKSQYMQPPPASSYGNSFNARETFNDRNFPDPGRFNHNSAPPVGLPALSQNRRDTDRENDSRDSRKYRDLGRRH</sequence>
<feature type="region of interest" description="Disordered" evidence="1">
    <location>
        <begin position="1"/>
        <end position="22"/>
    </location>
</feature>
<protein>
    <submittedName>
        <fullName evidence="2">Putative transcription factor</fullName>
    </submittedName>
</protein>
<feature type="compositionally biased region" description="Polar residues" evidence="1">
    <location>
        <begin position="100"/>
        <end position="109"/>
    </location>
</feature>
<evidence type="ECO:0000256" key="1">
    <source>
        <dbReference type="SAM" id="MobiDB-lite"/>
    </source>
</evidence>
<accession>A0A420ICR4</accession>
<feature type="compositionally biased region" description="Basic and acidic residues" evidence="1">
    <location>
        <begin position="1"/>
        <end position="14"/>
    </location>
</feature>
<feature type="compositionally biased region" description="Polar residues" evidence="1">
    <location>
        <begin position="269"/>
        <end position="278"/>
    </location>
</feature>
<dbReference type="EMBL" id="MCBS01024864">
    <property type="protein sequence ID" value="RKF72325.1"/>
    <property type="molecule type" value="Genomic_DNA"/>
</dbReference>
<comment type="caution">
    <text evidence="2">The sequence shown here is derived from an EMBL/GenBank/DDBJ whole genome shotgun (WGS) entry which is preliminary data.</text>
</comment>
<organism evidence="2 3">
    <name type="scientific">Golovinomyces cichoracearum</name>
    <dbReference type="NCBI Taxonomy" id="62708"/>
    <lineage>
        <taxon>Eukaryota</taxon>
        <taxon>Fungi</taxon>
        <taxon>Dikarya</taxon>
        <taxon>Ascomycota</taxon>
        <taxon>Pezizomycotina</taxon>
        <taxon>Leotiomycetes</taxon>
        <taxon>Erysiphales</taxon>
        <taxon>Erysiphaceae</taxon>
        <taxon>Golovinomyces</taxon>
    </lineage>
</organism>
<dbReference type="AlphaFoldDB" id="A0A420ICR4"/>